<sequence>MLGHTIELCKKKTGTRKEWRPIQKTPTAAQEDISSTAFLAISTFKSIYACGQKIDQLKHCKVTQLSTNKSFYLSMICGTNKSFYLSMICGMNHELQREQLWLDLNDISHSMEDAWCLMGDFNTIRFKEDKIGGNEVQDHDLRNWPLSWRLASFMN</sequence>
<dbReference type="Proteomes" id="UP001153076">
    <property type="component" value="Unassembled WGS sequence"/>
</dbReference>
<dbReference type="OrthoDB" id="1932741at2759"/>
<name>A0A9Q1JHR2_9CARY</name>
<dbReference type="EMBL" id="JAKOGI010005516">
    <property type="protein sequence ID" value="KAJ8419313.1"/>
    <property type="molecule type" value="Genomic_DNA"/>
</dbReference>
<accession>A0A9Q1JHR2</accession>
<evidence type="ECO:0000313" key="2">
    <source>
        <dbReference type="Proteomes" id="UP001153076"/>
    </source>
</evidence>
<dbReference type="InterPro" id="IPR036691">
    <property type="entry name" value="Endo/exonu/phosph_ase_sf"/>
</dbReference>
<dbReference type="Gene3D" id="3.60.10.10">
    <property type="entry name" value="Endonuclease/exonuclease/phosphatase"/>
    <property type="match status" value="1"/>
</dbReference>
<evidence type="ECO:0008006" key="3">
    <source>
        <dbReference type="Google" id="ProtNLM"/>
    </source>
</evidence>
<comment type="caution">
    <text evidence="1">The sequence shown here is derived from an EMBL/GenBank/DDBJ whole genome shotgun (WGS) entry which is preliminary data.</text>
</comment>
<organism evidence="1 2">
    <name type="scientific">Carnegiea gigantea</name>
    <dbReference type="NCBI Taxonomy" id="171969"/>
    <lineage>
        <taxon>Eukaryota</taxon>
        <taxon>Viridiplantae</taxon>
        <taxon>Streptophyta</taxon>
        <taxon>Embryophyta</taxon>
        <taxon>Tracheophyta</taxon>
        <taxon>Spermatophyta</taxon>
        <taxon>Magnoliopsida</taxon>
        <taxon>eudicotyledons</taxon>
        <taxon>Gunneridae</taxon>
        <taxon>Pentapetalae</taxon>
        <taxon>Caryophyllales</taxon>
        <taxon>Cactineae</taxon>
        <taxon>Cactaceae</taxon>
        <taxon>Cactoideae</taxon>
        <taxon>Echinocereeae</taxon>
        <taxon>Carnegiea</taxon>
    </lineage>
</organism>
<dbReference type="AlphaFoldDB" id="A0A9Q1JHR2"/>
<dbReference type="SUPFAM" id="SSF56219">
    <property type="entry name" value="DNase I-like"/>
    <property type="match status" value="1"/>
</dbReference>
<gene>
    <name evidence="1" type="ORF">Cgig2_029594</name>
</gene>
<evidence type="ECO:0000313" key="1">
    <source>
        <dbReference type="EMBL" id="KAJ8419313.1"/>
    </source>
</evidence>
<reference evidence="1" key="1">
    <citation type="submission" date="2022-04" db="EMBL/GenBank/DDBJ databases">
        <title>Carnegiea gigantea Genome sequencing and assembly v2.</title>
        <authorList>
            <person name="Copetti D."/>
            <person name="Sanderson M.J."/>
            <person name="Burquez A."/>
            <person name="Wojciechowski M.F."/>
        </authorList>
    </citation>
    <scope>NUCLEOTIDE SEQUENCE</scope>
    <source>
        <strain evidence="1">SGP5-SGP5p</strain>
        <tissue evidence="1">Aerial part</tissue>
    </source>
</reference>
<proteinExistence type="predicted"/>
<protein>
    <recommendedName>
        <fullName evidence="3">Endonuclease/exonuclease/phosphatase domain-containing protein</fullName>
    </recommendedName>
</protein>
<keyword evidence="2" id="KW-1185">Reference proteome</keyword>